<feature type="region of interest" description="Disordered" evidence="1">
    <location>
        <begin position="1"/>
        <end position="68"/>
    </location>
</feature>
<keyword evidence="3" id="KW-1185">Reference proteome</keyword>
<evidence type="ECO:0000313" key="2">
    <source>
        <dbReference type="EMBL" id="BAO28332.1"/>
    </source>
</evidence>
<evidence type="ECO:0000256" key="1">
    <source>
        <dbReference type="SAM" id="MobiDB-lite"/>
    </source>
</evidence>
<dbReference type="STRING" id="1223802.SUTH_00518"/>
<name>W0SBS2_9PROT</name>
<dbReference type="EMBL" id="AP012547">
    <property type="protein sequence ID" value="BAO28332.1"/>
    <property type="molecule type" value="Genomic_DNA"/>
</dbReference>
<feature type="compositionally biased region" description="Low complexity" evidence="1">
    <location>
        <begin position="1"/>
        <end position="12"/>
    </location>
</feature>
<protein>
    <submittedName>
        <fullName evidence="2">Uncharacterized protein</fullName>
    </submittedName>
</protein>
<sequence length="137" mass="14978">MSSSAVQPASSSNRPLPSAVQTKTILRRSRHSTRRVKPANGSSKDDHAASRTRGTRAPTDLETDPCNGQQSVYETWGDSLPAVVFTFVPEPISVAPDNIARRVSLFIARSTSNRSGLCVDFLNLDDNRSLFCWSVVE</sequence>
<dbReference type="Proteomes" id="UP000031637">
    <property type="component" value="Chromosome"/>
</dbReference>
<gene>
    <name evidence="2" type="ORF">SUTH_00518</name>
</gene>
<reference evidence="2 3" key="1">
    <citation type="journal article" date="2014" name="Syst. Appl. Microbiol.">
        <title>Complete genomes of freshwater sulfur oxidizers Sulfuricella denitrificans skB26 and Sulfuritalea hydrogenivorans sk43H: genetic insights into the sulfur oxidation pathway of betaproteobacteria.</title>
        <authorList>
            <person name="Watanabe T."/>
            <person name="Kojima H."/>
            <person name="Fukui M."/>
        </authorList>
    </citation>
    <scope>NUCLEOTIDE SEQUENCE [LARGE SCALE GENOMIC DNA]</scope>
    <source>
        <strain evidence="2">DSM22779</strain>
    </source>
</reference>
<dbReference type="HOGENOM" id="CLU_1864118_0_0_4"/>
<accession>W0SBS2</accession>
<feature type="compositionally biased region" description="Polar residues" evidence="1">
    <location>
        <begin position="13"/>
        <end position="24"/>
    </location>
</feature>
<dbReference type="AlphaFoldDB" id="W0SBS2"/>
<feature type="compositionally biased region" description="Basic residues" evidence="1">
    <location>
        <begin position="25"/>
        <end position="37"/>
    </location>
</feature>
<dbReference type="KEGG" id="shd:SUTH_00518"/>
<evidence type="ECO:0000313" key="3">
    <source>
        <dbReference type="Proteomes" id="UP000031637"/>
    </source>
</evidence>
<proteinExistence type="predicted"/>
<organism evidence="2 3">
    <name type="scientific">Sulfuritalea hydrogenivorans sk43H</name>
    <dbReference type="NCBI Taxonomy" id="1223802"/>
    <lineage>
        <taxon>Bacteria</taxon>
        <taxon>Pseudomonadati</taxon>
        <taxon>Pseudomonadota</taxon>
        <taxon>Betaproteobacteria</taxon>
        <taxon>Nitrosomonadales</taxon>
        <taxon>Sterolibacteriaceae</taxon>
        <taxon>Sulfuritalea</taxon>
    </lineage>
</organism>